<dbReference type="EMBL" id="JACYCC010000036">
    <property type="protein sequence ID" value="KAF8681183.1"/>
    <property type="molecule type" value="Genomic_DNA"/>
</dbReference>
<evidence type="ECO:0000256" key="19">
    <source>
        <dbReference type="ARBA" id="ARBA00064323"/>
    </source>
</evidence>
<dbReference type="GO" id="GO:0042030">
    <property type="term" value="F:ATPase inhibitor activity"/>
    <property type="evidence" value="ECO:0007669"/>
    <property type="project" value="UniProtKB-ARBA"/>
</dbReference>
<evidence type="ECO:0000256" key="10">
    <source>
        <dbReference type="ARBA" id="ARBA00022793"/>
    </source>
</evidence>
<evidence type="ECO:0000256" key="12">
    <source>
        <dbReference type="ARBA" id="ARBA00022968"/>
    </source>
</evidence>
<evidence type="ECO:0000256" key="16">
    <source>
        <dbReference type="ARBA" id="ARBA00023136"/>
    </source>
</evidence>
<evidence type="ECO:0000256" key="18">
    <source>
        <dbReference type="ARBA" id="ARBA00051601"/>
    </source>
</evidence>
<evidence type="ECO:0000256" key="11">
    <source>
        <dbReference type="ARBA" id="ARBA00022803"/>
    </source>
</evidence>
<dbReference type="Gene3D" id="1.25.10.10">
    <property type="entry name" value="Leucine-rich Repeat Variant"/>
    <property type="match status" value="2"/>
</dbReference>
<evidence type="ECO:0000256" key="1">
    <source>
        <dbReference type="ARBA" id="ARBA00001911"/>
    </source>
</evidence>
<feature type="repeat" description="TPR" evidence="20">
    <location>
        <begin position="1116"/>
        <end position="1149"/>
    </location>
</feature>
<feature type="region of interest" description="Disordered" evidence="21">
    <location>
        <begin position="1388"/>
        <end position="1411"/>
    </location>
</feature>
<evidence type="ECO:0000313" key="24">
    <source>
        <dbReference type="Proteomes" id="UP000650582"/>
    </source>
</evidence>
<evidence type="ECO:0000313" key="23">
    <source>
        <dbReference type="EMBL" id="KAF8681183.1"/>
    </source>
</evidence>
<dbReference type="UniPathway" id="UPA00796">
    <property type="reaction ID" value="UER00771"/>
</dbReference>
<comment type="caution">
    <text evidence="23">The sequence shown here is derived from an EMBL/GenBank/DDBJ whole genome shotgun (WGS) entry which is preliminary data.</text>
</comment>
<dbReference type="Pfam" id="PF13432">
    <property type="entry name" value="TPR_16"/>
    <property type="match status" value="1"/>
</dbReference>
<dbReference type="Pfam" id="PF16363">
    <property type="entry name" value="GDP_Man_Dehyd"/>
    <property type="match status" value="1"/>
</dbReference>
<dbReference type="SUPFAM" id="SSF51735">
    <property type="entry name" value="NAD(P)-binding Rossmann-fold domains"/>
    <property type="match status" value="1"/>
</dbReference>
<feature type="region of interest" description="Disordered" evidence="21">
    <location>
        <begin position="1785"/>
        <end position="1819"/>
    </location>
</feature>
<dbReference type="SMART" id="SM00727">
    <property type="entry name" value="STI1"/>
    <property type="match status" value="2"/>
</dbReference>
<dbReference type="Proteomes" id="UP000650582">
    <property type="component" value="Unassembled WGS sequence"/>
</dbReference>
<evidence type="ECO:0000256" key="2">
    <source>
        <dbReference type="ARBA" id="ARBA00004447"/>
    </source>
</evidence>
<dbReference type="InterPro" id="IPR041243">
    <property type="entry name" value="STI1/HOP_DP"/>
</dbReference>
<dbReference type="Pfam" id="PF13424">
    <property type="entry name" value="TPR_12"/>
    <property type="match status" value="1"/>
</dbReference>
<dbReference type="InterPro" id="IPR011990">
    <property type="entry name" value="TPR-like_helical_dom_sf"/>
</dbReference>
<dbReference type="GO" id="GO:0042732">
    <property type="term" value="P:D-xylose metabolic process"/>
    <property type="evidence" value="ECO:0007669"/>
    <property type="project" value="InterPro"/>
</dbReference>
<accession>A0A8H7HBN9</accession>
<dbReference type="PROSITE" id="PS50005">
    <property type="entry name" value="TPR"/>
    <property type="match status" value="5"/>
</dbReference>
<protein>
    <recommendedName>
        <fullName evidence="6">UDP-glucuronate decarboxylase</fullName>
        <ecNumber evidence="6">4.1.1.35</ecNumber>
    </recommendedName>
</protein>
<keyword evidence="7" id="KW-0963">Cytoplasm</keyword>
<dbReference type="GO" id="GO:0032580">
    <property type="term" value="C:Golgi cisterna membrane"/>
    <property type="evidence" value="ECO:0007669"/>
    <property type="project" value="UniProtKB-SubCell"/>
</dbReference>
<name>A0A8H7HBN9_9AGAM</name>
<dbReference type="SUPFAM" id="SSF48452">
    <property type="entry name" value="TPR-like"/>
    <property type="match status" value="3"/>
</dbReference>
<feature type="region of interest" description="Disordered" evidence="21">
    <location>
        <begin position="977"/>
        <end position="1042"/>
    </location>
</feature>
<feature type="repeat" description="TPR" evidence="20">
    <location>
        <begin position="1041"/>
        <end position="1074"/>
    </location>
</feature>
<keyword evidence="9" id="KW-0677">Repeat</keyword>
<evidence type="ECO:0000256" key="20">
    <source>
        <dbReference type="PROSITE-ProRule" id="PRU00339"/>
    </source>
</evidence>
<dbReference type="Pfam" id="PF17830">
    <property type="entry name" value="STI1-HOP_DP"/>
    <property type="match status" value="2"/>
</dbReference>
<feature type="domain" description="STI1" evidence="22">
    <location>
        <begin position="916"/>
        <end position="955"/>
    </location>
</feature>
<comment type="catalytic activity">
    <reaction evidence="18">
        <text>UDP-alpha-D-glucuronate + H(+) = UDP-alpha-D-xylose + CO2</text>
        <dbReference type="Rhea" id="RHEA:23916"/>
        <dbReference type="ChEBI" id="CHEBI:15378"/>
        <dbReference type="ChEBI" id="CHEBI:16526"/>
        <dbReference type="ChEBI" id="CHEBI:57632"/>
        <dbReference type="ChEBI" id="CHEBI:58052"/>
        <dbReference type="EC" id="4.1.1.35"/>
    </reaction>
</comment>
<evidence type="ECO:0000256" key="6">
    <source>
        <dbReference type="ARBA" id="ARBA00012290"/>
    </source>
</evidence>
<dbReference type="GO" id="GO:0048040">
    <property type="term" value="F:UDP-glucuronate decarboxylase activity"/>
    <property type="evidence" value="ECO:0007669"/>
    <property type="project" value="UniProtKB-EC"/>
</dbReference>
<evidence type="ECO:0000256" key="9">
    <source>
        <dbReference type="ARBA" id="ARBA00022737"/>
    </source>
</evidence>
<gene>
    <name evidence="23" type="ORF">RHS04_03182</name>
</gene>
<keyword evidence="8" id="KW-0812">Transmembrane</keyword>
<dbReference type="Gene3D" id="1.25.40.10">
    <property type="entry name" value="Tetratricopeptide repeat domain"/>
    <property type="match status" value="3"/>
</dbReference>
<proteinExistence type="inferred from homology"/>
<evidence type="ECO:0000256" key="8">
    <source>
        <dbReference type="ARBA" id="ARBA00022692"/>
    </source>
</evidence>
<evidence type="ECO:0000256" key="5">
    <source>
        <dbReference type="ARBA" id="ARBA00007505"/>
    </source>
</evidence>
<keyword evidence="13" id="KW-1133">Transmembrane helix</keyword>
<dbReference type="InterPro" id="IPR011989">
    <property type="entry name" value="ARM-like"/>
</dbReference>
<dbReference type="InterPro" id="IPR044516">
    <property type="entry name" value="UXS-like"/>
</dbReference>
<dbReference type="InterPro" id="IPR001313">
    <property type="entry name" value="Pumilio_RNA-bd_rpt"/>
</dbReference>
<dbReference type="InterPro" id="IPR036291">
    <property type="entry name" value="NAD(P)-bd_dom_sf"/>
</dbReference>
<dbReference type="FunFam" id="3.40.50.720:FF:000150">
    <property type="entry name" value="UDP-glucuronic acid decarboxylase 6"/>
    <property type="match status" value="1"/>
</dbReference>
<feature type="region of interest" description="Disordered" evidence="21">
    <location>
        <begin position="1"/>
        <end position="43"/>
    </location>
</feature>
<feature type="compositionally biased region" description="Polar residues" evidence="21">
    <location>
        <begin position="669"/>
        <end position="680"/>
    </location>
</feature>
<dbReference type="GO" id="GO:0033320">
    <property type="term" value="P:UDP-D-xylose biosynthetic process"/>
    <property type="evidence" value="ECO:0007669"/>
    <property type="project" value="UniProtKB-UniPathway"/>
</dbReference>
<dbReference type="FunFam" id="1.10.260.100:FF:000002">
    <property type="entry name" value="Stress-induced-phosphoprotein 1 (Hsp70/Hsp90-organizing)"/>
    <property type="match status" value="1"/>
</dbReference>
<dbReference type="SUPFAM" id="SSF48371">
    <property type="entry name" value="ARM repeat"/>
    <property type="match status" value="1"/>
</dbReference>
<feature type="repeat" description="TPR" evidence="20">
    <location>
        <begin position="1210"/>
        <end position="1243"/>
    </location>
</feature>
<dbReference type="Gene3D" id="3.40.50.720">
    <property type="entry name" value="NAD(P)-binding Rossmann-like Domain"/>
    <property type="match status" value="1"/>
</dbReference>
<organism evidence="23 24">
    <name type="scientific">Rhizoctonia solani</name>
    <dbReference type="NCBI Taxonomy" id="456999"/>
    <lineage>
        <taxon>Eukaryota</taxon>
        <taxon>Fungi</taxon>
        <taxon>Dikarya</taxon>
        <taxon>Basidiomycota</taxon>
        <taxon>Agaricomycotina</taxon>
        <taxon>Agaricomycetes</taxon>
        <taxon>Cantharellales</taxon>
        <taxon>Ceratobasidiaceae</taxon>
        <taxon>Rhizoctonia</taxon>
    </lineage>
</organism>
<dbReference type="GO" id="GO:0070403">
    <property type="term" value="F:NAD+ binding"/>
    <property type="evidence" value="ECO:0007669"/>
    <property type="project" value="InterPro"/>
</dbReference>
<evidence type="ECO:0000256" key="3">
    <source>
        <dbReference type="ARBA" id="ARBA00004496"/>
    </source>
</evidence>
<keyword evidence="17" id="KW-0456">Lyase</keyword>
<dbReference type="GO" id="GO:0003723">
    <property type="term" value="F:RNA binding"/>
    <property type="evidence" value="ECO:0007669"/>
    <property type="project" value="InterPro"/>
</dbReference>
<keyword evidence="15" id="KW-0333">Golgi apparatus</keyword>
<evidence type="ECO:0000256" key="21">
    <source>
        <dbReference type="SAM" id="MobiDB-lite"/>
    </source>
</evidence>
<feature type="compositionally biased region" description="Low complexity" evidence="21">
    <location>
        <begin position="650"/>
        <end position="662"/>
    </location>
</feature>
<comment type="subunit">
    <text evidence="19">Part of a larger complex that includes HSP70, HSP90, and immunophilins.</text>
</comment>
<evidence type="ECO:0000256" key="4">
    <source>
        <dbReference type="ARBA" id="ARBA00005100"/>
    </source>
</evidence>
<dbReference type="CDD" id="cd05230">
    <property type="entry name" value="UGD_SDR_e"/>
    <property type="match status" value="1"/>
</dbReference>
<evidence type="ECO:0000256" key="15">
    <source>
        <dbReference type="ARBA" id="ARBA00023034"/>
    </source>
</evidence>
<keyword evidence="10" id="KW-0210">Decarboxylase</keyword>
<dbReference type="FunFam" id="1.10.260.100:FF:000004">
    <property type="entry name" value="Putative stress-induced-phosphoprotein 1"/>
    <property type="match status" value="1"/>
</dbReference>
<feature type="repeat" description="TPR" evidence="20">
    <location>
        <begin position="783"/>
        <end position="816"/>
    </location>
</feature>
<comment type="cofactor">
    <cofactor evidence="1">
        <name>NAD(+)</name>
        <dbReference type="ChEBI" id="CHEBI:57540"/>
    </cofactor>
</comment>
<dbReference type="Gene3D" id="1.10.260.100">
    <property type="match status" value="2"/>
</dbReference>
<feature type="compositionally biased region" description="Basic residues" evidence="21">
    <location>
        <begin position="1"/>
        <end position="14"/>
    </location>
</feature>
<dbReference type="Pfam" id="PF22493">
    <property type="entry name" value="PUF_NOP9"/>
    <property type="match status" value="1"/>
</dbReference>
<keyword evidence="11 20" id="KW-0802">TPR repeat</keyword>
<feature type="repeat" description="TPR" evidence="20">
    <location>
        <begin position="1176"/>
        <end position="1209"/>
    </location>
</feature>
<dbReference type="SMART" id="SM00028">
    <property type="entry name" value="TPR"/>
    <property type="match status" value="9"/>
</dbReference>
<evidence type="ECO:0000256" key="7">
    <source>
        <dbReference type="ARBA" id="ARBA00022490"/>
    </source>
</evidence>
<feature type="domain" description="STI1" evidence="22">
    <location>
        <begin position="1313"/>
        <end position="1352"/>
    </location>
</feature>
<evidence type="ECO:0000256" key="13">
    <source>
        <dbReference type="ARBA" id="ARBA00022989"/>
    </source>
</evidence>
<comment type="subcellular location">
    <subcellularLocation>
        <location evidence="3">Cytoplasm</location>
    </subcellularLocation>
    <subcellularLocation>
        <location evidence="2">Golgi apparatus</location>
        <location evidence="2">Golgi stack membrane</location>
        <topology evidence="2">Single-pass type II membrane protein</topology>
    </subcellularLocation>
</comment>
<feature type="compositionally biased region" description="Pro residues" evidence="21">
    <location>
        <begin position="989"/>
        <end position="1007"/>
    </location>
</feature>
<dbReference type="PANTHER" id="PTHR43078">
    <property type="entry name" value="UDP-GLUCURONIC ACID DECARBOXYLASE-RELATED"/>
    <property type="match status" value="1"/>
</dbReference>
<sequence>MPKEHRKRGKKKKGNKEVIENEVEQQAEEHHEESNPQWMETNDDMNLEAPFGYVDPDVKGYFRTVDARIQEWQSQEHSRDDTNEEGNTNEDKRMFLVAALSESSGKELQLSTDPDCSIILERMLHSIDDLVIRVFADRLCGSYVQLAQHRFGSHVCQTLFEVAASTVSRETRGRIAKSSDQDNNTGVLRTMTELVIAISEELLPSLSHLILDPFGAHVLLSFLVLLSPQITRHPDSSQPNTSLIRSKKSAAYKSRQGSMKSILSSGSERTSTAIVPALFKDVTNKFVDGLRGLTDANEIRAFAANKVANPVLQAMIDLEAQQEKSDIPGSLIDSVLMGMISSLAQGDEPQESDYVGTLLRDPTASHLLEALVRHAPGKAFKSLWSLYFNTKLGRLCSHPVANFVVSKAIMRLDSSNFLEALQEIDPVSSKLIKTGRTGVLKSLVDQATALGAHEDAMLCRAVDVEESTIQLLVPCLLTLKSRNVYSKSTGLNDDPEANSGPAEPTVQGAVILQSMLKQSDPHNQRVIQSIHAQSTDEILSLSRHPISSRILDAFLDSSTVPLRDKRKFLLDLIGSYHTLVDDRIGSRVGDRCWTCADPFLREKIAKSILPHEIALSASYYGKYFARNLHLTMLKRDAAAWRDMQRDQKKAAAAASAANNINATKPPSKIDTNPTASGSDSTHIKKRKRHATDEDELDALFSKASNSRKAFGPSKSGDELAPETQATKTDDPQLDEVLGAIKKHRQPQHKLPEVSKRWALILRFKQSKSPKILISPRSSTMSDANTLKDQGNKAFAAKRYDEAIDLFTQAIALDPSNHVLYSNRSAAKAGKKLWLDALEDAEQCIKVNPTWAKGYARKGAALHGAQRWEEAIAAYEEGIAIEDSAALQKGLKEVKEAAAAAVGNDEGVSGIAKMFSDPNLFGKLASNPRTSHLLADQNFVNQLKFIQANPSLAGNSFNDPRMISVLGALMGVDLQASTRPEGSDEVPPGFTSPPPTSQPGPSSPPPKPASSEPPKQKAPEPEPEPEPEDEESKEKKRVKAEADAEKAKGAAAYKAKDFEAAEQAFSKAWEISPTDITYLTNLAATYFEKGDYDKCIETCEKAIDEGRSLRADFKLIAKALGRIGTAYSRKDDLDNAIKYFSKSLTEHRTPDILNKLRDAEKLKEERVKQAYIDPELSAKAREEGNAQFKAGDFAASVKSYTESIKRDPNDPRGYNNRAAAYNKLAALPEALKDVETAIKVDPKFVKAYIRKSTILFAMREYTKAMEAAQEATAADTEKQHTREIEQQMEKVARALYEQQSGESDEQTLERAMRDPEVASIMTDPIMQQILQQAQQNPAALQDHMKNPIVAKKIQKLIAAGIIKTRRYALDKVNAIAADEHRFHDSVAKTTTPGDARAEFSPTQTSSQPPAMSTLNVDAKHIPRSSSPFPNTPVTDKKGNEIKTVGYKRFGFDSEVPIDILRSLYLRPHYVATVSGDQEDSQVAQFVTGQFAEYQSKSIYHPQTQSISYTTLSRFPPVKLLPNSEKKRILVTGGAGFVGSHLVDRLMLLGHDVTVLDNFFTGSKTTVSHWVGHPNFEMVRHDVIEPFMIECDQIYHLACPASPPHYQFNAVKTIKTSFMGTLNMLGLAKRTKARFLITSTSEVYGDPEVHPQSEEYWGHVNPIGPRACYDEGKRVAETLTYGFHRQDGVDVRVARIFNTFGPRMNPYDGRVVSNFIIQALKGEDMTVYGDGQQTRSFQYIHDLVDGLISLMNSDETRPVNIGNQDEFTILKFAEHVRDIVEKVQKEDGTPLKPKNGTDRVNIIHGPMPTDDPQKRRPDTTRAKEVLQWEPKWTVEMGVEEMVRYYKAKMAEGAI</sequence>
<dbReference type="InterPro" id="IPR006636">
    <property type="entry name" value="STI1_HS-bd"/>
</dbReference>
<keyword evidence="14" id="KW-0520">NAD</keyword>
<dbReference type="InterPro" id="IPR019734">
    <property type="entry name" value="TPR_rpt"/>
</dbReference>
<feature type="compositionally biased region" description="Basic and acidic residues" evidence="21">
    <location>
        <begin position="1809"/>
        <end position="1819"/>
    </location>
</feature>
<comment type="pathway">
    <text evidence="4">Nucleotide-sugar biosynthesis; UDP-alpha-D-xylose biosynthesis; UDP-alpha-D-xylose from UDP-alpha-D-glucuronate: step 1/1.</text>
</comment>
<keyword evidence="12" id="KW-0735">Signal-anchor</keyword>
<evidence type="ECO:0000256" key="17">
    <source>
        <dbReference type="ARBA" id="ARBA00023239"/>
    </source>
</evidence>
<evidence type="ECO:0000259" key="22">
    <source>
        <dbReference type="SMART" id="SM00727"/>
    </source>
</evidence>
<dbReference type="SMART" id="SM00025">
    <property type="entry name" value="Pumilio"/>
    <property type="match status" value="8"/>
</dbReference>
<dbReference type="EC" id="4.1.1.35" evidence="6"/>
<dbReference type="FunFam" id="1.25.40.10:FF:000010">
    <property type="entry name" value="Stress-induced phosphoprotein 1"/>
    <property type="match status" value="1"/>
</dbReference>
<comment type="similarity">
    <text evidence="5">Belongs to the NAD(P)-dependent epimerase/dehydratase family. UDP-glucuronic acid decarboxylase subfamily.</text>
</comment>
<dbReference type="InterPro" id="IPR016040">
    <property type="entry name" value="NAD(P)-bd_dom"/>
</dbReference>
<feature type="compositionally biased region" description="Polar residues" evidence="21">
    <location>
        <begin position="1399"/>
        <end position="1411"/>
    </location>
</feature>
<dbReference type="FunFam" id="1.25.40.10:FF:000020">
    <property type="entry name" value="Stress-induced phosphoprotein 1"/>
    <property type="match status" value="1"/>
</dbReference>
<feature type="region of interest" description="Disordered" evidence="21">
    <location>
        <begin position="650"/>
        <end position="732"/>
    </location>
</feature>
<keyword evidence="16" id="KW-0472">Membrane</keyword>
<feature type="compositionally biased region" description="Acidic residues" evidence="21">
    <location>
        <begin position="1020"/>
        <end position="1030"/>
    </location>
</feature>
<dbReference type="InterPro" id="IPR016024">
    <property type="entry name" value="ARM-type_fold"/>
</dbReference>
<evidence type="ECO:0000256" key="14">
    <source>
        <dbReference type="ARBA" id="ARBA00023027"/>
    </source>
</evidence>
<dbReference type="PANTHER" id="PTHR43078:SF6">
    <property type="entry name" value="UDP-GLUCURONIC ACID DECARBOXYLASE 1"/>
    <property type="match status" value="1"/>
</dbReference>
<reference evidence="23" key="1">
    <citation type="submission" date="2020-09" db="EMBL/GenBank/DDBJ databases">
        <title>Comparative genome analyses of four rice-infecting Rhizoctonia solani isolates reveal extensive enrichment of homogalacturonan modification genes.</title>
        <authorList>
            <person name="Lee D.-Y."/>
            <person name="Jeon J."/>
            <person name="Kim K.-T."/>
            <person name="Cheong K."/>
            <person name="Song H."/>
            <person name="Choi G."/>
            <person name="Ko J."/>
            <person name="Opiyo S.O."/>
            <person name="Zuo S."/>
            <person name="Madhav S."/>
            <person name="Lee Y.-H."/>
            <person name="Wang G.-L."/>
        </authorList>
    </citation>
    <scope>NUCLEOTIDE SEQUENCE</scope>
    <source>
        <strain evidence="23">AG1-IA YN-7</strain>
    </source>
</reference>